<dbReference type="Pfam" id="PF00990">
    <property type="entry name" value="GGDEF"/>
    <property type="match status" value="1"/>
</dbReference>
<dbReference type="SUPFAM" id="SSF55781">
    <property type="entry name" value="GAF domain-like"/>
    <property type="match status" value="1"/>
</dbReference>
<dbReference type="SMART" id="SM00267">
    <property type="entry name" value="GGDEF"/>
    <property type="match status" value="1"/>
</dbReference>
<dbReference type="Proteomes" id="UP001225596">
    <property type="component" value="Unassembled WGS sequence"/>
</dbReference>
<organism evidence="4 5">
    <name type="scientific">Keguizhuia sedimenti</name>
    <dbReference type="NCBI Taxonomy" id="3064264"/>
    <lineage>
        <taxon>Bacteria</taxon>
        <taxon>Pseudomonadati</taxon>
        <taxon>Pseudomonadota</taxon>
        <taxon>Betaproteobacteria</taxon>
        <taxon>Burkholderiales</taxon>
        <taxon>Oxalobacteraceae</taxon>
        <taxon>Keguizhuia</taxon>
    </lineage>
</organism>
<dbReference type="NCBIfam" id="TIGR00254">
    <property type="entry name" value="GGDEF"/>
    <property type="match status" value="1"/>
</dbReference>
<dbReference type="PROSITE" id="PS50883">
    <property type="entry name" value="EAL"/>
    <property type="match status" value="1"/>
</dbReference>
<comment type="caution">
    <text evidence="4">The sequence shown here is derived from an EMBL/GenBank/DDBJ whole genome shotgun (WGS) entry which is preliminary data.</text>
</comment>
<dbReference type="InterPro" id="IPR000160">
    <property type="entry name" value="GGDEF_dom"/>
</dbReference>
<dbReference type="CDD" id="cd01949">
    <property type="entry name" value="GGDEF"/>
    <property type="match status" value="1"/>
</dbReference>
<dbReference type="InterPro" id="IPR043128">
    <property type="entry name" value="Rev_trsase/Diguanyl_cyclase"/>
</dbReference>
<dbReference type="InterPro" id="IPR003018">
    <property type="entry name" value="GAF"/>
</dbReference>
<feature type="domain" description="EAL" evidence="2">
    <location>
        <begin position="613"/>
        <end position="867"/>
    </location>
</feature>
<dbReference type="PROSITE" id="PS50887">
    <property type="entry name" value="GGDEF"/>
    <property type="match status" value="1"/>
</dbReference>
<dbReference type="Pfam" id="PF13426">
    <property type="entry name" value="PAS_9"/>
    <property type="match status" value="1"/>
</dbReference>
<evidence type="ECO:0000313" key="5">
    <source>
        <dbReference type="Proteomes" id="UP001225596"/>
    </source>
</evidence>
<dbReference type="SUPFAM" id="SSF141868">
    <property type="entry name" value="EAL domain-like"/>
    <property type="match status" value="1"/>
</dbReference>
<dbReference type="PANTHER" id="PTHR44757:SF2">
    <property type="entry name" value="BIOFILM ARCHITECTURE MAINTENANCE PROTEIN MBAA"/>
    <property type="match status" value="1"/>
</dbReference>
<dbReference type="Gene3D" id="3.30.70.270">
    <property type="match status" value="1"/>
</dbReference>
<feature type="domain" description="PAC" evidence="1">
    <location>
        <begin position="88"/>
        <end position="140"/>
    </location>
</feature>
<dbReference type="CDD" id="cd00130">
    <property type="entry name" value="PAS"/>
    <property type="match status" value="1"/>
</dbReference>
<protein>
    <submittedName>
        <fullName evidence="4">EAL domain-containing protein</fullName>
    </submittedName>
</protein>
<dbReference type="InterPro" id="IPR001633">
    <property type="entry name" value="EAL_dom"/>
</dbReference>
<dbReference type="SMART" id="SM00065">
    <property type="entry name" value="GAF"/>
    <property type="match status" value="1"/>
</dbReference>
<evidence type="ECO:0000313" key="4">
    <source>
        <dbReference type="EMBL" id="MDQ9169696.1"/>
    </source>
</evidence>
<dbReference type="PROSITE" id="PS50113">
    <property type="entry name" value="PAC"/>
    <property type="match status" value="2"/>
</dbReference>
<dbReference type="EMBL" id="JAUYVH010000002">
    <property type="protein sequence ID" value="MDQ9169696.1"/>
    <property type="molecule type" value="Genomic_DNA"/>
</dbReference>
<dbReference type="InterPro" id="IPR001610">
    <property type="entry name" value="PAC"/>
</dbReference>
<dbReference type="InterPro" id="IPR035965">
    <property type="entry name" value="PAS-like_dom_sf"/>
</dbReference>
<dbReference type="SMART" id="SM00086">
    <property type="entry name" value="PAC"/>
    <property type="match status" value="2"/>
</dbReference>
<dbReference type="InterPro" id="IPR013656">
    <property type="entry name" value="PAS_4"/>
</dbReference>
<evidence type="ECO:0000259" key="1">
    <source>
        <dbReference type="PROSITE" id="PS50113"/>
    </source>
</evidence>
<dbReference type="Gene3D" id="3.30.450.40">
    <property type="match status" value="1"/>
</dbReference>
<feature type="domain" description="PAC" evidence="1">
    <location>
        <begin position="387"/>
        <end position="439"/>
    </location>
</feature>
<dbReference type="Gene3D" id="3.20.20.450">
    <property type="entry name" value="EAL domain"/>
    <property type="match status" value="1"/>
</dbReference>
<dbReference type="Pfam" id="PF08448">
    <property type="entry name" value="PAS_4"/>
    <property type="match status" value="1"/>
</dbReference>
<dbReference type="SMART" id="SM00052">
    <property type="entry name" value="EAL"/>
    <property type="match status" value="1"/>
</dbReference>
<gene>
    <name evidence="4" type="ORF">Q8A64_04645</name>
</gene>
<dbReference type="SUPFAM" id="SSF55073">
    <property type="entry name" value="Nucleotide cyclase"/>
    <property type="match status" value="1"/>
</dbReference>
<dbReference type="NCBIfam" id="TIGR00229">
    <property type="entry name" value="sensory_box"/>
    <property type="match status" value="1"/>
</dbReference>
<evidence type="ECO:0000259" key="3">
    <source>
        <dbReference type="PROSITE" id="PS50887"/>
    </source>
</evidence>
<dbReference type="InterPro" id="IPR000700">
    <property type="entry name" value="PAS-assoc_C"/>
</dbReference>
<dbReference type="InterPro" id="IPR052155">
    <property type="entry name" value="Biofilm_reg_signaling"/>
</dbReference>
<dbReference type="PANTHER" id="PTHR44757">
    <property type="entry name" value="DIGUANYLATE CYCLASE DGCP"/>
    <property type="match status" value="1"/>
</dbReference>
<evidence type="ECO:0000259" key="2">
    <source>
        <dbReference type="PROSITE" id="PS50883"/>
    </source>
</evidence>
<proteinExistence type="predicted"/>
<sequence>MKADAQYGASPGLDDGWLGVIDFLSDWYWEQDENLRFTMMTGRGIRERTSAPSPLIGKLRWEQERIWDINDPSWEEHKAMLHARKPFTDFTYKITARNGELRYLSISGQPFFDKHGHFSGYRGIGRDVTREVRARLRRTIEHAVTQTLATTDSISECAPQIIETICDTLGWTCGAYWEYKQKDNALECIECWSNGAPGAEDFIQSRKVCALVSQTDANLACAAWLKGETIWIPDLAEQNREAGQQFPTSGNLHSAFALPVKADGKVISVLEFYSDHIHQPDTELLECSAFIANQIAQFSQLIRAREALRQSEERFRSLIELSSDWVWEQDEQFRFTFFEGNKGMQERLGISPTSRIGLRRWDIPALNLNEDDWERHHAQLARHEVFNDFIIRRTDELGRERWMAISGKPVFDSNGQFKGYRGIAKDITERKNSEQHIQYLATHDALTGLPNRPMFSELLNQAIHAAKRYERKFAVLFIDLDRFKLINDSLGHDAGDMLLKTAATRLQRCIRASDVVARLGGDEFVVLAQGIEHEKDVERVADKILKTLFKPVALLGQECRVTGSIGICMYPAHARDEQSLMKFADAAMYQAKEAGKNQYRFYSEAAQSKSLERMTMESSLRRAVERKQFFLHFQAKLDLKTRKITGVEALLRWQHPELGLISPTKFIGLAEETGLIIPISRWVLHTACMQNMAWQKAGLPPLCMAVNISARQFEDQHFLDDISSALKVSGMPAHLLELELTESMVILQPERAIGILKELKQLGVRLAIDDFGTGYSSLAQLKNYPIDTLKVDRSFIQDIPNNEDDKTMTRAIISMGKSLGLTVVAEGVETQEQQTFLRENACDETQGFYFSRPVESAGIEALLRSHRA</sequence>
<dbReference type="Gene3D" id="3.30.450.20">
    <property type="entry name" value="PAS domain"/>
    <property type="match status" value="2"/>
</dbReference>
<dbReference type="SUPFAM" id="SSF55785">
    <property type="entry name" value="PYP-like sensor domain (PAS domain)"/>
    <property type="match status" value="2"/>
</dbReference>
<feature type="domain" description="GGDEF" evidence="3">
    <location>
        <begin position="471"/>
        <end position="604"/>
    </location>
</feature>
<reference evidence="4 5" key="1">
    <citation type="submission" date="2023-08" db="EMBL/GenBank/DDBJ databases">
        <title>Oxalobacteraceae gen .nov., isolated from river sludge outside the plant.</title>
        <authorList>
            <person name="Zhao S.Y."/>
        </authorList>
    </citation>
    <scope>NUCLEOTIDE SEQUENCE [LARGE SCALE GENOMIC DNA]</scope>
    <source>
        <strain evidence="4 5">R-40</strain>
    </source>
</reference>
<dbReference type="Pfam" id="PF13185">
    <property type="entry name" value="GAF_2"/>
    <property type="match status" value="1"/>
</dbReference>
<dbReference type="InterPro" id="IPR035919">
    <property type="entry name" value="EAL_sf"/>
</dbReference>
<dbReference type="InterPro" id="IPR029016">
    <property type="entry name" value="GAF-like_dom_sf"/>
</dbReference>
<dbReference type="CDD" id="cd01948">
    <property type="entry name" value="EAL"/>
    <property type="match status" value="1"/>
</dbReference>
<dbReference type="Pfam" id="PF00563">
    <property type="entry name" value="EAL"/>
    <property type="match status" value="1"/>
</dbReference>
<dbReference type="InterPro" id="IPR029787">
    <property type="entry name" value="Nucleotide_cyclase"/>
</dbReference>
<accession>A0ABU1BMP1</accession>
<name>A0ABU1BMP1_9BURK</name>
<keyword evidence="5" id="KW-1185">Reference proteome</keyword>
<dbReference type="InterPro" id="IPR000014">
    <property type="entry name" value="PAS"/>
</dbReference>
<dbReference type="RefSeq" id="WP_338435631.1">
    <property type="nucleotide sequence ID" value="NZ_JAUYVH010000002.1"/>
</dbReference>